<name>A0ABW3ZUJ3_9BACI</name>
<evidence type="ECO:0000313" key="2">
    <source>
        <dbReference type="EMBL" id="MFD1361808.1"/>
    </source>
</evidence>
<evidence type="ECO:0000313" key="3">
    <source>
        <dbReference type="Proteomes" id="UP001597178"/>
    </source>
</evidence>
<feature type="domain" description="Plasmid pRiA4b Orf3-like" evidence="1">
    <location>
        <begin position="2"/>
        <end position="30"/>
    </location>
</feature>
<protein>
    <recommendedName>
        <fullName evidence="1">Plasmid pRiA4b Orf3-like domain-containing protein</fullName>
    </recommendedName>
</protein>
<dbReference type="SUPFAM" id="SSF159941">
    <property type="entry name" value="MM3350-like"/>
    <property type="match status" value="1"/>
</dbReference>
<comment type="caution">
    <text evidence="2">The sequence shown here is derived from an EMBL/GenBank/DDBJ whole genome shotgun (WGS) entry which is preliminary data.</text>
</comment>
<dbReference type="Gene3D" id="3.10.290.30">
    <property type="entry name" value="MM3350-like"/>
    <property type="match status" value="1"/>
</dbReference>
<reference evidence="3" key="1">
    <citation type="journal article" date="2019" name="Int. J. Syst. Evol. Microbiol.">
        <title>The Global Catalogue of Microorganisms (GCM) 10K type strain sequencing project: providing services to taxonomists for standard genome sequencing and annotation.</title>
        <authorList>
            <consortium name="The Broad Institute Genomics Platform"/>
            <consortium name="The Broad Institute Genome Sequencing Center for Infectious Disease"/>
            <person name="Wu L."/>
            <person name="Ma J."/>
        </authorList>
    </citation>
    <scope>NUCLEOTIDE SEQUENCE [LARGE SCALE GENOMIC DNA]</scope>
    <source>
        <strain evidence="3">CCUG 54822</strain>
    </source>
</reference>
<proteinExistence type="predicted"/>
<dbReference type="Proteomes" id="UP001597178">
    <property type="component" value="Unassembled WGS sequence"/>
</dbReference>
<sequence length="42" mass="5013">MERRFIIPGETTFKRLHDTIQFVMGWQESEKELKIKESQSAS</sequence>
<dbReference type="InterPro" id="IPR012912">
    <property type="entry name" value="Plasmid_pRiA4b_Orf3-like"/>
</dbReference>
<dbReference type="Pfam" id="PF07929">
    <property type="entry name" value="PRiA4_ORF3"/>
    <property type="match status" value="1"/>
</dbReference>
<gene>
    <name evidence="2" type="ORF">ACFQ4A_09095</name>
</gene>
<accession>A0ABW3ZUJ3</accession>
<organism evidence="2 3">
    <name type="scientific">Lentibacillus salinarum</name>
    <dbReference type="NCBI Taxonomy" id="446820"/>
    <lineage>
        <taxon>Bacteria</taxon>
        <taxon>Bacillati</taxon>
        <taxon>Bacillota</taxon>
        <taxon>Bacilli</taxon>
        <taxon>Bacillales</taxon>
        <taxon>Bacillaceae</taxon>
        <taxon>Lentibacillus</taxon>
    </lineage>
</organism>
<keyword evidence="3" id="KW-1185">Reference proteome</keyword>
<dbReference type="EMBL" id="JBHTNH010000019">
    <property type="protein sequence ID" value="MFD1361808.1"/>
    <property type="molecule type" value="Genomic_DNA"/>
</dbReference>
<dbReference type="RefSeq" id="WP_382399849.1">
    <property type="nucleotide sequence ID" value="NZ_JBHTNH010000019.1"/>
</dbReference>
<dbReference type="InterPro" id="IPR024047">
    <property type="entry name" value="MM3350-like_sf"/>
</dbReference>
<evidence type="ECO:0000259" key="1">
    <source>
        <dbReference type="Pfam" id="PF07929"/>
    </source>
</evidence>